<dbReference type="SUPFAM" id="SSF53649">
    <property type="entry name" value="Alkaline phosphatase-like"/>
    <property type="match status" value="1"/>
</dbReference>
<dbReference type="PANTHER" id="PTHR46615:SF1">
    <property type="entry name" value="ARYLSULFATASE K"/>
    <property type="match status" value="1"/>
</dbReference>
<dbReference type="GO" id="GO:0004065">
    <property type="term" value="F:arylsulfatase activity"/>
    <property type="evidence" value="ECO:0007669"/>
    <property type="project" value="TreeGrafter"/>
</dbReference>
<dbReference type="InterPro" id="IPR017850">
    <property type="entry name" value="Alkaline_phosphatase_core_sf"/>
</dbReference>
<comment type="caution">
    <text evidence="2">The sequence shown here is derived from an EMBL/GenBank/DDBJ whole genome shotgun (WGS) entry which is preliminary data.</text>
</comment>
<evidence type="ECO:0000313" key="2">
    <source>
        <dbReference type="EMBL" id="GAG84470.1"/>
    </source>
</evidence>
<organism evidence="2">
    <name type="scientific">marine sediment metagenome</name>
    <dbReference type="NCBI Taxonomy" id="412755"/>
    <lineage>
        <taxon>unclassified sequences</taxon>
        <taxon>metagenomes</taxon>
        <taxon>ecological metagenomes</taxon>
    </lineage>
</organism>
<dbReference type="InterPro" id="IPR032506">
    <property type="entry name" value="SGSH_C"/>
</dbReference>
<sequence>YVLELIGVDIPDNLQGHSFKAVIEGTRSRSPRKEIYAQRTSHALYDNLSRCVRTEEYKLIRYFEPGRTVIYPTDAVPQRVAEHVERPRRKSGRRPVVELYDLKADPHERNNLAQSARYAKVVRELSDKLWGWMERVNDPLLKGPLPTPYYKEAMQDYRQRFRR</sequence>
<accession>X1AP01</accession>
<name>X1AP01_9ZZZZ</name>
<dbReference type="PANTHER" id="PTHR46615">
    <property type="entry name" value="ARYLSULFATASE K"/>
    <property type="match status" value="1"/>
</dbReference>
<proteinExistence type="predicted"/>
<gene>
    <name evidence="2" type="ORF">S01H4_24291</name>
</gene>
<feature type="non-terminal residue" evidence="2">
    <location>
        <position position="1"/>
    </location>
</feature>
<feature type="domain" description="N-sulphoglucosamine sulphohydrolase C-terminal" evidence="1">
    <location>
        <begin position="2"/>
        <end position="78"/>
    </location>
</feature>
<reference evidence="2" key="1">
    <citation type="journal article" date="2014" name="Front. Microbiol.">
        <title>High frequency of phylogenetically diverse reductive dehalogenase-homologous genes in deep subseafloor sedimentary metagenomes.</title>
        <authorList>
            <person name="Kawai M."/>
            <person name="Futagami T."/>
            <person name="Toyoda A."/>
            <person name="Takaki Y."/>
            <person name="Nishi S."/>
            <person name="Hori S."/>
            <person name="Arai W."/>
            <person name="Tsubouchi T."/>
            <person name="Morono Y."/>
            <person name="Uchiyama I."/>
            <person name="Ito T."/>
            <person name="Fujiyama A."/>
            <person name="Inagaki F."/>
            <person name="Takami H."/>
        </authorList>
    </citation>
    <scope>NUCLEOTIDE SEQUENCE</scope>
    <source>
        <strain evidence="2">Expedition CK06-06</strain>
    </source>
</reference>
<dbReference type="InterPro" id="IPR051849">
    <property type="entry name" value="GAG-degrading_sulfatase"/>
</dbReference>
<dbReference type="EMBL" id="BART01011391">
    <property type="protein sequence ID" value="GAG84470.1"/>
    <property type="molecule type" value="Genomic_DNA"/>
</dbReference>
<dbReference type="AlphaFoldDB" id="X1AP01"/>
<dbReference type="Gene3D" id="3.40.720.10">
    <property type="entry name" value="Alkaline Phosphatase, subunit A"/>
    <property type="match status" value="1"/>
</dbReference>
<dbReference type="GO" id="GO:0015024">
    <property type="term" value="F:glucuronate-2-sulfatase activity"/>
    <property type="evidence" value="ECO:0007669"/>
    <property type="project" value="TreeGrafter"/>
</dbReference>
<evidence type="ECO:0000259" key="1">
    <source>
        <dbReference type="Pfam" id="PF16347"/>
    </source>
</evidence>
<dbReference type="Pfam" id="PF16347">
    <property type="entry name" value="SGSH_C"/>
    <property type="match status" value="1"/>
</dbReference>
<protein>
    <recommendedName>
        <fullName evidence="1">N-sulphoglucosamine sulphohydrolase C-terminal domain-containing protein</fullName>
    </recommendedName>
</protein>